<feature type="transmembrane region" description="Helical" evidence="2">
    <location>
        <begin position="1313"/>
        <end position="1335"/>
    </location>
</feature>
<evidence type="ECO:0000313" key="6">
    <source>
        <dbReference type="Proteomes" id="UP000187209"/>
    </source>
</evidence>
<feature type="transmembrane region" description="Helical" evidence="2">
    <location>
        <begin position="1448"/>
        <end position="1467"/>
    </location>
</feature>
<dbReference type="InterPro" id="IPR000742">
    <property type="entry name" value="EGF"/>
</dbReference>
<feature type="chain" id="PRO_5011960934" description="EGF-like domain-containing protein" evidence="3">
    <location>
        <begin position="18"/>
        <end position="1616"/>
    </location>
</feature>
<dbReference type="InterPro" id="IPR013320">
    <property type="entry name" value="ConA-like_dom_sf"/>
</dbReference>
<feature type="transmembrane region" description="Helical" evidence="2">
    <location>
        <begin position="1473"/>
        <end position="1491"/>
    </location>
</feature>
<evidence type="ECO:0000256" key="2">
    <source>
        <dbReference type="SAM" id="Phobius"/>
    </source>
</evidence>
<organism evidence="5 6">
    <name type="scientific">Stentor coeruleus</name>
    <dbReference type="NCBI Taxonomy" id="5963"/>
    <lineage>
        <taxon>Eukaryota</taxon>
        <taxon>Sar</taxon>
        <taxon>Alveolata</taxon>
        <taxon>Ciliophora</taxon>
        <taxon>Postciliodesmatophora</taxon>
        <taxon>Heterotrichea</taxon>
        <taxon>Heterotrichida</taxon>
        <taxon>Stentoridae</taxon>
        <taxon>Stentor</taxon>
    </lineage>
</organism>
<proteinExistence type="predicted"/>
<dbReference type="SMART" id="SM00261">
    <property type="entry name" value="FU"/>
    <property type="match status" value="3"/>
</dbReference>
<gene>
    <name evidence="5" type="ORF">SteCoe_11261</name>
</gene>
<dbReference type="PANTHER" id="PTHR23275:SF100">
    <property type="entry name" value="EGF-LIKE DOMAIN-CONTAINING PROTEIN"/>
    <property type="match status" value="1"/>
</dbReference>
<feature type="domain" description="EGF-like" evidence="4">
    <location>
        <begin position="1022"/>
        <end position="1062"/>
    </location>
</feature>
<feature type="signal peptide" evidence="3">
    <location>
        <begin position="1"/>
        <end position="17"/>
    </location>
</feature>
<dbReference type="SMART" id="SM00181">
    <property type="entry name" value="EGF"/>
    <property type="match status" value="3"/>
</dbReference>
<dbReference type="InterPro" id="IPR006212">
    <property type="entry name" value="Furin_repeat"/>
</dbReference>
<accession>A0A1R2CDM7</accession>
<keyword evidence="2" id="KW-0472">Membrane</keyword>
<dbReference type="InterPro" id="IPR009030">
    <property type="entry name" value="Growth_fac_rcpt_cys_sf"/>
</dbReference>
<dbReference type="SUPFAM" id="SSF49899">
    <property type="entry name" value="Concanavalin A-like lectins/glucanases"/>
    <property type="match status" value="1"/>
</dbReference>
<evidence type="ECO:0000313" key="5">
    <source>
        <dbReference type="EMBL" id="OMJ87111.1"/>
    </source>
</evidence>
<sequence>MAKVLLLTLSYLGIVLGDSLMFDSVVFDGCRVSFNISVRSINNDLNPINDLKIYVYREPSGTSEGPGWRTFTKAGIVSDYVEIWCIGVFTLVANSPGYASATSQSFERITDDGCYPEQMSVSPVSIITDQDIFITANITYNTVKFITGKSFELIEVGGSEIIGTSYFENNPGYISTNFTFWDIGTKKVLAVFHSYYTKTFNITVDCSKTMNVTFPNGPPTHSMMKFTAYVTILDIKTLALITSGTYAITINSYPDGVFSVTKNSASGTATLEGIYFTKGGEFYVISNANNICAGVSNQIFVDDTALKINFTSLLPNNTKSIFSVLVEVYDSNYTAIYRDNSYTIYIYSEPLGLFLKSGNTANGIVNIEGMSIKTEGNFTLKASSSNFIDGYSEDFVIDDLFLCLSLSKTSITTQDKFAADIKIYNNKNCTDLYSDISFNISLLINSTAILSGTVSGFSIDGSLSLTNLGILTEGLFYLNASANNLISSASIPITIKNYYLKLSFPSGLPTFIETNFQISIQVYSNASKTVMETSKVFLVNLELSPLGKFSGTVSGQTTNGYISFNNVQILTDNKYSIVAYGNGLLNESSTSFEVIKKYFDWSVSVNASNDIIINLDKVLTENLNISDFSLNFTTDLKIYTKLFGTNKQNYTISLYPTQSLPTKTRFTLEIIKENVRSTVMFLTPKVFSLVLNPYIIDCNSSEYYEIFLKKCFACHETCLECTGSGYYECSKCNDFFLQNICLSACPLGYIESSSQCEPDDLKTHILSFPFKGGGKIFYDEIYRIAATRSSNSASRRLMDTFPFAAYLRGIYFPGQSALNIEFTEQILFSRSFSIALWIKPENSNGILITKYSQSKSILKCILENSYLSVFIEIDNTIYNMTSTQPLKTNWNHLVITYDEQLGLYITLNSIEQGPSFFTTIPFADRSDSFLLIGADTSYENTYIGFIYNLDFYRIKPNVAELTSSQCKGCNFCPNSGICLPLCIIGQYLDTSTNKCESCPEECPDVCKSSNICELCIDDYCISCRDYNIGSCVQCTPELEVINYLCYPCTSGYYYSYSTAYCELCKGLCVTCSSETTCMTCKENSSLNSQSECVCDMGYTLFEKCERNKFGVVMTVKQENIASLLFDEELMTPLENSQLEVSIDKKKVSFSIDYEVLSTYYISPKIPMNVTKSSSLNITILSNLISKNNALLESKTFTASLFISDEVIAKKKLEVKVKDANIAAKTGKTAGVSVALGVSFLNFDPLSFFDFLNTAEMFYAVYLMNLKINDILSGFLIGLRTQDMLPNLYSLSVDSKKGVLMSDKFKDLGFQSNLVLINGGGQLTTLTIFIVILFLIQKFSSIEKLKSKLEKFKKPFKYSIFLRFWLQTYFELAVVSTFGLAYNEFANSTQIIDAIICLLIIGFQVYFLGLMLYIICKRSKLTDENIINEIEEKYATFFEEFKTTGLSMWIFYILYILRRTLLVLSYLYIKDGSLQLAICISICLTIPLYVLICRSFKSNTQILYHFFNELTIAAFYSLILTSEVNEKSVMSESTANYCINIITAAWVLNIIISLVSTGMSMTKKIKECIRKLNYRRRARENMVKVAPENTMPMETISKNPFDTMAKNPLETIDFNAH</sequence>
<dbReference type="PANTHER" id="PTHR23275">
    <property type="entry name" value="CABRIOLET.-RELATED"/>
    <property type="match status" value="1"/>
</dbReference>
<evidence type="ECO:0000256" key="3">
    <source>
        <dbReference type="SAM" id="SignalP"/>
    </source>
</evidence>
<dbReference type="Proteomes" id="UP000187209">
    <property type="component" value="Unassembled WGS sequence"/>
</dbReference>
<keyword evidence="2" id="KW-1133">Transmembrane helix</keyword>
<dbReference type="SUPFAM" id="SSF57184">
    <property type="entry name" value="Growth factor receptor domain"/>
    <property type="match status" value="2"/>
</dbReference>
<keyword evidence="1" id="KW-1015">Disulfide bond</keyword>
<feature type="transmembrane region" description="Helical" evidence="2">
    <location>
        <begin position="1533"/>
        <end position="1555"/>
    </location>
</feature>
<reference evidence="5 6" key="1">
    <citation type="submission" date="2016-11" db="EMBL/GenBank/DDBJ databases">
        <title>The macronuclear genome of Stentor coeruleus: a giant cell with tiny introns.</title>
        <authorList>
            <person name="Slabodnick M."/>
            <person name="Ruby J.G."/>
            <person name="Reiff S.B."/>
            <person name="Swart E.C."/>
            <person name="Gosai S."/>
            <person name="Prabakaran S."/>
            <person name="Witkowska E."/>
            <person name="Larue G.E."/>
            <person name="Fisher S."/>
            <person name="Freeman R.M."/>
            <person name="Gunawardena J."/>
            <person name="Chu W."/>
            <person name="Stover N.A."/>
            <person name="Gregory B.D."/>
            <person name="Nowacki M."/>
            <person name="Derisi J."/>
            <person name="Roy S.W."/>
            <person name="Marshall W.F."/>
            <person name="Sood P."/>
        </authorList>
    </citation>
    <scope>NUCLEOTIDE SEQUENCE [LARGE SCALE GENOMIC DNA]</scope>
    <source>
        <strain evidence="5">WM001</strain>
    </source>
</reference>
<dbReference type="Pfam" id="PF13385">
    <property type="entry name" value="Laminin_G_3"/>
    <property type="match status" value="1"/>
</dbReference>
<dbReference type="OrthoDB" id="327167at2759"/>
<feature type="domain" description="EGF-like" evidence="4">
    <location>
        <begin position="1070"/>
        <end position="1105"/>
    </location>
</feature>
<evidence type="ECO:0000256" key="1">
    <source>
        <dbReference type="ARBA" id="ARBA00023157"/>
    </source>
</evidence>
<protein>
    <recommendedName>
        <fullName evidence="4">EGF-like domain-containing protein</fullName>
    </recommendedName>
</protein>
<dbReference type="Gene3D" id="2.10.220.10">
    <property type="entry name" value="Hormone Receptor, Insulin-like Growth Factor Receptor 1, Chain A, domain 2"/>
    <property type="match status" value="1"/>
</dbReference>
<feature type="domain" description="EGF-like" evidence="4">
    <location>
        <begin position="720"/>
        <end position="757"/>
    </location>
</feature>
<name>A0A1R2CDM7_9CILI</name>
<keyword evidence="6" id="KW-1185">Reference proteome</keyword>
<dbReference type="EMBL" id="MPUH01000186">
    <property type="protein sequence ID" value="OMJ87111.1"/>
    <property type="molecule type" value="Genomic_DNA"/>
</dbReference>
<feature type="transmembrane region" description="Helical" evidence="2">
    <location>
        <begin position="1390"/>
        <end position="1414"/>
    </location>
</feature>
<comment type="caution">
    <text evidence="5">The sequence shown here is derived from an EMBL/GenBank/DDBJ whole genome shotgun (WGS) entry which is preliminary data.</text>
</comment>
<dbReference type="InterPro" id="IPR052798">
    <property type="entry name" value="Giardia_VSA"/>
</dbReference>
<keyword evidence="2" id="KW-0812">Transmembrane</keyword>
<feature type="transmembrane region" description="Helical" evidence="2">
    <location>
        <begin position="1503"/>
        <end position="1521"/>
    </location>
</feature>
<dbReference type="Gene3D" id="2.60.120.200">
    <property type="match status" value="1"/>
</dbReference>
<keyword evidence="3" id="KW-0732">Signal</keyword>
<feature type="transmembrane region" description="Helical" evidence="2">
    <location>
        <begin position="1355"/>
        <end position="1378"/>
    </location>
</feature>
<dbReference type="CDD" id="cd00064">
    <property type="entry name" value="FU"/>
    <property type="match status" value="1"/>
</dbReference>
<evidence type="ECO:0000259" key="4">
    <source>
        <dbReference type="SMART" id="SM00181"/>
    </source>
</evidence>